<dbReference type="Proteomes" id="UP001600943">
    <property type="component" value="Unassembled WGS sequence"/>
</dbReference>
<gene>
    <name evidence="1" type="ORF">K040078D81_18250</name>
</gene>
<organism evidence="1 2">
    <name type="scientific">Blautia hominis</name>
    <dbReference type="NCBI Taxonomy" id="2025493"/>
    <lineage>
        <taxon>Bacteria</taxon>
        <taxon>Bacillati</taxon>
        <taxon>Bacillota</taxon>
        <taxon>Clostridia</taxon>
        <taxon>Lachnospirales</taxon>
        <taxon>Lachnospiraceae</taxon>
        <taxon>Blautia</taxon>
    </lineage>
</organism>
<comment type="caution">
    <text evidence="1">The sequence shown here is derived from an EMBL/GenBank/DDBJ whole genome shotgun (WGS) entry which is preliminary data.</text>
</comment>
<proteinExistence type="predicted"/>
<evidence type="ECO:0000313" key="2">
    <source>
        <dbReference type="Proteomes" id="UP001600943"/>
    </source>
</evidence>
<dbReference type="EMBL" id="BAABYW010000001">
    <property type="protein sequence ID" value="GAA6407708.1"/>
    <property type="molecule type" value="Genomic_DNA"/>
</dbReference>
<keyword evidence="2" id="KW-1185">Reference proteome</keyword>
<name>A0ABQ0B8J4_9FIRM</name>
<sequence length="61" mass="6930">MNSVSSGTLLIYKNCLLMNHNDSAGYNFCYLDDEVFGEMNREAVRLTATDKDAAEELYIQM</sequence>
<protein>
    <submittedName>
        <fullName evidence="1">Uncharacterized protein</fullName>
    </submittedName>
</protein>
<reference evidence="1 2" key="1">
    <citation type="submission" date="2024-04" db="EMBL/GenBank/DDBJ databases">
        <title>Defined microbial consortia suppress multidrug-resistant proinflammatory Enterobacteriaceae via ecological control.</title>
        <authorList>
            <person name="Furuichi M."/>
            <person name="Kawaguchi T."/>
            <person name="Pust M."/>
            <person name="Yasuma K."/>
            <person name="Plichta D."/>
            <person name="Hasegawa N."/>
            <person name="Ohya T."/>
            <person name="Bhattarai S."/>
            <person name="Sasajima S."/>
            <person name="Aoto Y."/>
            <person name="Tuganbaev T."/>
            <person name="Yaginuma M."/>
            <person name="Ueda M."/>
            <person name="Okahashi N."/>
            <person name="Amafuji K."/>
            <person name="Kiridooshi Y."/>
            <person name="Sugita K."/>
            <person name="Strazar M."/>
            <person name="Skelly A."/>
            <person name="Suda W."/>
            <person name="Hattori M."/>
            <person name="Nakamoto N."/>
            <person name="Caballero S."/>
            <person name="Norman J."/>
            <person name="Olle B."/>
            <person name="Tanoue T."/>
            <person name="Arita M."/>
            <person name="Bucci V."/>
            <person name="Atarashi K."/>
            <person name="Xavier R."/>
            <person name="Honda K."/>
        </authorList>
    </citation>
    <scope>NUCLEOTIDE SEQUENCE [LARGE SCALE GENOMIC DNA]</scope>
    <source>
        <strain evidence="2">k04-0078-D8-1</strain>
    </source>
</reference>
<evidence type="ECO:0000313" key="1">
    <source>
        <dbReference type="EMBL" id="GAA6407708.1"/>
    </source>
</evidence>
<accession>A0ABQ0B8J4</accession>